<reference evidence="13 14" key="1">
    <citation type="submission" date="2013-09" db="EMBL/GenBank/DDBJ databases">
        <title>Genome sequencing of Arenimonas oryziterrae.</title>
        <authorList>
            <person name="Chen F."/>
            <person name="Wang G."/>
        </authorList>
    </citation>
    <scope>NUCLEOTIDE SEQUENCE [LARGE SCALE GENOMIC DNA]</scope>
    <source>
        <strain evidence="13 14">YC6267</strain>
    </source>
</reference>
<evidence type="ECO:0000256" key="8">
    <source>
        <dbReference type="ARBA" id="ARBA00022670"/>
    </source>
</evidence>
<dbReference type="Gene3D" id="3.40.50.1820">
    <property type="entry name" value="alpha/beta hydrolase"/>
    <property type="match status" value="1"/>
</dbReference>
<evidence type="ECO:0000313" key="13">
    <source>
        <dbReference type="EMBL" id="KFN44166.1"/>
    </source>
</evidence>
<proteinExistence type="inferred from homology"/>
<evidence type="ECO:0000256" key="6">
    <source>
        <dbReference type="ARBA" id="ARBA00022438"/>
    </source>
</evidence>
<gene>
    <name evidence="13" type="ORF">N789_07045</name>
</gene>
<evidence type="ECO:0000256" key="4">
    <source>
        <dbReference type="ARBA" id="ARBA00012568"/>
    </source>
</evidence>
<evidence type="ECO:0000256" key="7">
    <source>
        <dbReference type="ARBA" id="ARBA00022490"/>
    </source>
</evidence>
<comment type="catalytic activity">
    <reaction evidence="1">
        <text>Release of N-terminal proline from a peptide.</text>
        <dbReference type="EC" id="3.4.11.5"/>
    </reaction>
</comment>
<feature type="domain" description="AB hydrolase-1" evidence="12">
    <location>
        <begin position="67"/>
        <end position="334"/>
    </location>
</feature>
<feature type="signal peptide" evidence="11">
    <location>
        <begin position="1"/>
        <end position="19"/>
    </location>
</feature>
<dbReference type="Proteomes" id="UP000029385">
    <property type="component" value="Unassembled WGS sequence"/>
</dbReference>
<dbReference type="PANTHER" id="PTHR43722:SF1">
    <property type="entry name" value="PROLINE IMINOPEPTIDASE"/>
    <property type="match status" value="1"/>
</dbReference>
<keyword evidence="6" id="KW-0031">Aminopeptidase</keyword>
<dbReference type="InterPro" id="IPR005944">
    <property type="entry name" value="Pro_iminopeptidase"/>
</dbReference>
<dbReference type="PANTHER" id="PTHR43722">
    <property type="entry name" value="PROLINE IMINOPEPTIDASE"/>
    <property type="match status" value="1"/>
</dbReference>
<organism evidence="13 14">
    <name type="scientific">Arenimonas oryziterrae DSM 21050 = YC6267</name>
    <dbReference type="NCBI Taxonomy" id="1121015"/>
    <lineage>
        <taxon>Bacteria</taxon>
        <taxon>Pseudomonadati</taxon>
        <taxon>Pseudomonadota</taxon>
        <taxon>Gammaproteobacteria</taxon>
        <taxon>Lysobacterales</taxon>
        <taxon>Lysobacteraceae</taxon>
        <taxon>Arenimonas</taxon>
    </lineage>
</organism>
<dbReference type="eggNOG" id="COG2267">
    <property type="taxonomic scope" value="Bacteria"/>
</dbReference>
<keyword evidence="9" id="KW-0378">Hydrolase</keyword>
<dbReference type="GO" id="GO:0004177">
    <property type="term" value="F:aminopeptidase activity"/>
    <property type="evidence" value="ECO:0007669"/>
    <property type="project" value="UniProtKB-KW"/>
</dbReference>
<evidence type="ECO:0000256" key="1">
    <source>
        <dbReference type="ARBA" id="ARBA00001585"/>
    </source>
</evidence>
<dbReference type="EMBL" id="AVCI01000003">
    <property type="protein sequence ID" value="KFN44166.1"/>
    <property type="molecule type" value="Genomic_DNA"/>
</dbReference>
<dbReference type="PATRIC" id="fig|1121015.4.peg.898"/>
<dbReference type="PRINTS" id="PR00793">
    <property type="entry name" value="PROAMNOPTASE"/>
</dbReference>
<comment type="similarity">
    <text evidence="3">Belongs to the peptidase S33 family.</text>
</comment>
<dbReference type="AlphaFoldDB" id="A0A091AXI1"/>
<evidence type="ECO:0000259" key="12">
    <source>
        <dbReference type="Pfam" id="PF00561"/>
    </source>
</evidence>
<dbReference type="SUPFAM" id="SSF53474">
    <property type="entry name" value="alpha/beta-Hydrolases"/>
    <property type="match status" value="1"/>
</dbReference>
<dbReference type="RefSeq" id="WP_022969477.1">
    <property type="nucleotide sequence ID" value="NZ_ATVD01000003.1"/>
</dbReference>
<keyword evidence="14" id="KW-1185">Reference proteome</keyword>
<sequence length="354" mass="38320">MTRLPLAALLWLLPFCAFADFAPAPPPPNLNLAPCRTATAAVHEQGFVMIGGIEQWVTIQGASCANPVVLFVHGGPGNPLTPFADAVYGAWEKDFTLVQWDQRGAGRTFGRHPQAADATLTIEQMAQDGVEVAAYVTQRLGKQKVLLLGGSWGSILGVHMIKARPALFTAYVGAGQLVSYRDNPLASYQKTLALARAANDAKTLETLEALGPPPWTNPRAFGVLRRATRLYEAKKSTPAPADWWTLPAEYATAERQAEYEAGEDYSYLQFVGLTGEGMLSKLNLPKLGLKFDVPVFIIEGEEDLVSTPEVAKAYFDAISAPRKEFVLLPKAGHDPNAATIAAEYRLLRSVATPE</sequence>
<name>A0A091AXI1_9GAMM</name>
<dbReference type="GO" id="GO:0005737">
    <property type="term" value="C:cytoplasm"/>
    <property type="evidence" value="ECO:0007669"/>
    <property type="project" value="UniProtKB-SubCell"/>
</dbReference>
<dbReference type="InterPro" id="IPR000073">
    <property type="entry name" value="AB_hydrolase_1"/>
</dbReference>
<comment type="caution">
    <text evidence="13">The sequence shown here is derived from an EMBL/GenBank/DDBJ whole genome shotgun (WGS) entry which is preliminary data.</text>
</comment>
<keyword evidence="7" id="KW-0963">Cytoplasm</keyword>
<evidence type="ECO:0000256" key="3">
    <source>
        <dbReference type="ARBA" id="ARBA00010088"/>
    </source>
</evidence>
<evidence type="ECO:0000313" key="14">
    <source>
        <dbReference type="Proteomes" id="UP000029385"/>
    </source>
</evidence>
<dbReference type="GO" id="GO:0006508">
    <property type="term" value="P:proteolysis"/>
    <property type="evidence" value="ECO:0007669"/>
    <property type="project" value="UniProtKB-KW"/>
</dbReference>
<dbReference type="InterPro" id="IPR002410">
    <property type="entry name" value="Peptidase_S33"/>
</dbReference>
<evidence type="ECO:0000256" key="11">
    <source>
        <dbReference type="SAM" id="SignalP"/>
    </source>
</evidence>
<accession>A0A091AXI1</accession>
<keyword evidence="8" id="KW-0645">Protease</keyword>
<dbReference type="Pfam" id="PF00561">
    <property type="entry name" value="Abhydrolase_1"/>
    <property type="match status" value="1"/>
</dbReference>
<evidence type="ECO:0000256" key="10">
    <source>
        <dbReference type="ARBA" id="ARBA00029605"/>
    </source>
</evidence>
<keyword evidence="11" id="KW-0732">Signal</keyword>
<evidence type="ECO:0000256" key="5">
    <source>
        <dbReference type="ARBA" id="ARBA00021843"/>
    </source>
</evidence>
<dbReference type="OrthoDB" id="9796770at2"/>
<comment type="subcellular location">
    <subcellularLocation>
        <location evidence="2">Cytoplasm</location>
    </subcellularLocation>
</comment>
<evidence type="ECO:0000256" key="9">
    <source>
        <dbReference type="ARBA" id="ARBA00022801"/>
    </source>
</evidence>
<evidence type="ECO:0000256" key="2">
    <source>
        <dbReference type="ARBA" id="ARBA00004496"/>
    </source>
</evidence>
<protein>
    <recommendedName>
        <fullName evidence="5">Proline iminopeptidase</fullName>
        <ecNumber evidence="4">3.4.11.5</ecNumber>
    </recommendedName>
    <alternativeName>
        <fullName evidence="10">Prolyl aminopeptidase</fullName>
    </alternativeName>
</protein>
<dbReference type="STRING" id="1121015.GCA_000420545_01861"/>
<dbReference type="InterPro" id="IPR029058">
    <property type="entry name" value="AB_hydrolase_fold"/>
</dbReference>
<feature type="chain" id="PRO_5001869081" description="Proline iminopeptidase" evidence="11">
    <location>
        <begin position="20"/>
        <end position="354"/>
    </location>
</feature>
<dbReference type="EC" id="3.4.11.5" evidence="4"/>